<reference evidence="1" key="1">
    <citation type="submission" date="2007-08" db="EMBL/GenBank/DDBJ databases">
        <authorList>
            <person name="Gloeckner G."/>
            <person name="Nowack E."/>
            <person name="Melkonian M."/>
        </authorList>
    </citation>
    <scope>NUCLEOTIDE SEQUENCE</scope>
</reference>
<dbReference type="InterPro" id="IPR014945">
    <property type="entry name" value="DUF1816"/>
</dbReference>
<dbReference type="RefSeq" id="YP_002048891.1">
    <property type="nucleotide sequence ID" value="NC_011087.1"/>
</dbReference>
<evidence type="ECO:0008006" key="2">
    <source>
        <dbReference type="Google" id="ProtNLM"/>
    </source>
</evidence>
<geneLocation type="organellar chromatophore" evidence="1"/>
<gene>
    <name evidence="1" type="ordered locus">PCC_0232</name>
</gene>
<sequence>MGLRIWPPCSLVNSVGLAWWARIETSYPIVTYWYGPFINRRSLERTLPIFLSDISNESPGTVTQAILRTYREEPFTIEAGIN</sequence>
<protein>
    <recommendedName>
        <fullName evidence="2">DUF1816 domain-containing protein</fullName>
    </recommendedName>
</protein>
<evidence type="ECO:0000313" key="1">
    <source>
        <dbReference type="EMBL" id="ACB42681.1"/>
    </source>
</evidence>
<proteinExistence type="predicted"/>
<accession>B1X412</accession>
<keyword evidence="1" id="KW-0934">Plastid</keyword>
<dbReference type="Pfam" id="PF08846">
    <property type="entry name" value="DUF1816"/>
    <property type="match status" value="1"/>
</dbReference>
<organism evidence="1">
    <name type="scientific">Paulinella chromatophora</name>
    <dbReference type="NCBI Taxonomy" id="39717"/>
    <lineage>
        <taxon>Eukaryota</taxon>
        <taxon>Sar</taxon>
        <taxon>Rhizaria</taxon>
        <taxon>Cercozoa</taxon>
        <taxon>Imbricatea</taxon>
        <taxon>Silicofilosea</taxon>
        <taxon>Euglyphida</taxon>
        <taxon>Paulinellidae</taxon>
        <taxon>Paulinella</taxon>
    </lineage>
</organism>
<dbReference type="AlphaFoldDB" id="B1X412"/>
<reference evidence="1" key="2">
    <citation type="journal article" date="2008" name="Curr. Biol.">
        <title>Chromatophore genome sequence of Paulinella sheds light on acquisition of photosynthesis by eukaryotes.</title>
        <authorList>
            <person name="Nowack E.C.M."/>
            <person name="Melkonian M."/>
            <person name="Gloeckner G."/>
        </authorList>
    </citation>
    <scope>NUCLEOTIDE SEQUENCE [LARGE SCALE GENOMIC DNA]</scope>
</reference>
<name>B1X412_PAUCH</name>
<dbReference type="EMBL" id="CP000815">
    <property type="protein sequence ID" value="ACB42681.1"/>
    <property type="molecule type" value="Genomic_DNA"/>
</dbReference>
<dbReference type="GeneID" id="6481269"/>